<dbReference type="InterPro" id="IPR034660">
    <property type="entry name" value="DinB/YfiT-like"/>
</dbReference>
<name>A0A1I3XDM1_9BACL</name>
<dbReference type="Gene3D" id="1.20.120.450">
    <property type="entry name" value="dinb family like domain"/>
    <property type="match status" value="1"/>
</dbReference>
<evidence type="ECO:0000259" key="1">
    <source>
        <dbReference type="Pfam" id="PF12867"/>
    </source>
</evidence>
<dbReference type="AlphaFoldDB" id="A0A1I3XDM1"/>
<keyword evidence="3" id="KW-1185">Reference proteome</keyword>
<gene>
    <name evidence="2" type="ORF">SAMN05518846_109166</name>
</gene>
<dbReference type="Pfam" id="PF12867">
    <property type="entry name" value="DinB_2"/>
    <property type="match status" value="1"/>
</dbReference>
<feature type="domain" description="DinB-like" evidence="1">
    <location>
        <begin position="30"/>
        <end position="162"/>
    </location>
</feature>
<proteinExistence type="predicted"/>
<sequence>MSNRTRITFHPHFGEYIDSVPEGDLILLLLEQEQEVLEWFSPLQEQDSLFRYSEGKWSLKEVLGHIVDTERIMSYRMLVAGRGDKTPLPRHHDIYVSKTSFDRRPIADLIAEFRTVRASTLSLVRGLTDEELKQSGLLNEVETTATAFAYFILGHAHHHLRIVRERYFPHLPL</sequence>
<reference evidence="3" key="1">
    <citation type="submission" date="2016-10" db="EMBL/GenBank/DDBJ databases">
        <authorList>
            <person name="Varghese N."/>
            <person name="Submissions S."/>
        </authorList>
    </citation>
    <scope>NUCLEOTIDE SEQUENCE [LARGE SCALE GENOMIC DNA]</scope>
    <source>
        <strain evidence="3">OK042</strain>
    </source>
</reference>
<dbReference type="SUPFAM" id="SSF109854">
    <property type="entry name" value="DinB/YfiT-like putative metalloenzymes"/>
    <property type="match status" value="1"/>
</dbReference>
<evidence type="ECO:0000313" key="3">
    <source>
        <dbReference type="Proteomes" id="UP000198915"/>
    </source>
</evidence>
<protein>
    <submittedName>
        <fullName evidence="2">DinB superfamily protein</fullName>
    </submittedName>
</protein>
<dbReference type="EMBL" id="FORT01000009">
    <property type="protein sequence ID" value="SFK17151.1"/>
    <property type="molecule type" value="Genomic_DNA"/>
</dbReference>
<accession>A0A1I3XDM1</accession>
<dbReference type="RefSeq" id="WP_092270192.1">
    <property type="nucleotide sequence ID" value="NZ_FORT01000009.1"/>
</dbReference>
<evidence type="ECO:0000313" key="2">
    <source>
        <dbReference type="EMBL" id="SFK17151.1"/>
    </source>
</evidence>
<dbReference type="InterPro" id="IPR024775">
    <property type="entry name" value="DinB-like"/>
</dbReference>
<dbReference type="Proteomes" id="UP000198915">
    <property type="component" value="Unassembled WGS sequence"/>
</dbReference>
<organism evidence="2 3">
    <name type="scientific">Brevibacillus centrosporus</name>
    <dbReference type="NCBI Taxonomy" id="54910"/>
    <lineage>
        <taxon>Bacteria</taxon>
        <taxon>Bacillati</taxon>
        <taxon>Bacillota</taxon>
        <taxon>Bacilli</taxon>
        <taxon>Bacillales</taxon>
        <taxon>Paenibacillaceae</taxon>
        <taxon>Brevibacillus</taxon>
    </lineage>
</organism>
<dbReference type="STRING" id="1884381.SAMN05518846_109166"/>